<sequence>MSAGHSEPHVLYSVNNISAFAVQDGEEHQITTSGPQTLSLLMVPTSSPFADLSSTEPTSAAPEEDFYLHLHLPPELDLPLPATTQIFHKPPSSYLIPRWDLGPDAGAFIRIQFPSVGTGPGKVTQEEVDTFETILAQCTAFLERAHGAHQGGERYNPQDYRPGEGYISSGGDRKDHPPQHGQIVLVDEENGSVIGELGNNYDLVEASSVTPGSKRPVQIQLPAEGQGNQIRVDNVSEEFLAITRHPAYAKSTIVQSSATASRLIVTSSNYLAEKMSSGANSFQQKTQPNPKPMTFSPATHARIRQIHSFTQGAVGVSAKTVGQLGKYAQNFGARMAGKGEKGKKEPGKDYKPGLLNKSMIAFSTIADGIDQAGRNLLASSSVAATNVVGHKYGQEAGTVVQGLAGGVKNVGLVYIDAMGVSRRAVIKSVAKGMVVGRMPNGQQLIVGSGDGGVVPAEAYPPDSKQNDYYSSNVYGGAAQAGVSTPGYGVENYGNAANGPPAYSGVGEPLGSTLQGQNVREKR</sequence>
<feature type="domain" description="Senescence" evidence="2">
    <location>
        <begin position="251"/>
        <end position="431"/>
    </location>
</feature>
<dbReference type="InterPro" id="IPR045036">
    <property type="entry name" value="Spartin-like"/>
</dbReference>
<accession>A0A0D1YNK1</accession>
<dbReference type="HOGENOM" id="CLU_023639_0_0_1"/>
<dbReference type="OrthoDB" id="20821at2759"/>
<dbReference type="GO" id="GO:0051301">
    <property type="term" value="P:cell division"/>
    <property type="evidence" value="ECO:0007669"/>
    <property type="project" value="TreeGrafter"/>
</dbReference>
<evidence type="ECO:0000313" key="3">
    <source>
        <dbReference type="EMBL" id="KIV82744.1"/>
    </source>
</evidence>
<feature type="compositionally biased region" description="Polar residues" evidence="1">
    <location>
        <begin position="511"/>
        <end position="522"/>
    </location>
</feature>
<dbReference type="InterPro" id="IPR009686">
    <property type="entry name" value="Senescence/spartin_C"/>
</dbReference>
<dbReference type="PANTHER" id="PTHR21068:SF43">
    <property type="entry name" value="SPARTIN"/>
    <property type="match status" value="1"/>
</dbReference>
<dbReference type="STRING" id="1016849.A0A0D1YNK1"/>
<evidence type="ECO:0000259" key="2">
    <source>
        <dbReference type="Pfam" id="PF06911"/>
    </source>
</evidence>
<evidence type="ECO:0000313" key="4">
    <source>
        <dbReference type="Proteomes" id="UP000053599"/>
    </source>
</evidence>
<feature type="region of interest" description="Disordered" evidence="1">
    <location>
        <begin position="498"/>
        <end position="522"/>
    </location>
</feature>
<dbReference type="Proteomes" id="UP000053599">
    <property type="component" value="Unassembled WGS sequence"/>
</dbReference>
<dbReference type="PANTHER" id="PTHR21068">
    <property type="entry name" value="SPARTIN"/>
    <property type="match status" value="1"/>
</dbReference>
<organism evidence="3 4">
    <name type="scientific">Exophiala sideris</name>
    <dbReference type="NCBI Taxonomy" id="1016849"/>
    <lineage>
        <taxon>Eukaryota</taxon>
        <taxon>Fungi</taxon>
        <taxon>Dikarya</taxon>
        <taxon>Ascomycota</taxon>
        <taxon>Pezizomycotina</taxon>
        <taxon>Eurotiomycetes</taxon>
        <taxon>Chaetothyriomycetidae</taxon>
        <taxon>Chaetothyriales</taxon>
        <taxon>Herpotrichiellaceae</taxon>
        <taxon>Exophiala</taxon>
    </lineage>
</organism>
<dbReference type="GO" id="GO:0005886">
    <property type="term" value="C:plasma membrane"/>
    <property type="evidence" value="ECO:0007669"/>
    <property type="project" value="TreeGrafter"/>
</dbReference>
<dbReference type="AlphaFoldDB" id="A0A0D1YNK1"/>
<evidence type="ECO:0000256" key="1">
    <source>
        <dbReference type="SAM" id="MobiDB-lite"/>
    </source>
</evidence>
<reference evidence="3 4" key="1">
    <citation type="submission" date="2015-01" db="EMBL/GenBank/DDBJ databases">
        <title>The Genome Sequence of Exophiala sideris CBS121828.</title>
        <authorList>
            <consortium name="The Broad Institute Genomics Platform"/>
            <person name="Cuomo C."/>
            <person name="de Hoog S."/>
            <person name="Gorbushina A."/>
            <person name="Stielow B."/>
            <person name="Teixiera M."/>
            <person name="Abouelleil A."/>
            <person name="Chapman S.B."/>
            <person name="Priest M."/>
            <person name="Young S.K."/>
            <person name="Wortman J."/>
            <person name="Nusbaum C."/>
            <person name="Birren B."/>
        </authorList>
    </citation>
    <scope>NUCLEOTIDE SEQUENCE [LARGE SCALE GENOMIC DNA]</scope>
    <source>
        <strain evidence="3 4">CBS 121828</strain>
    </source>
</reference>
<gene>
    <name evidence="3" type="ORF">PV11_04828</name>
</gene>
<name>A0A0D1YNK1_9EURO</name>
<dbReference type="EMBL" id="KN846952">
    <property type="protein sequence ID" value="KIV82744.1"/>
    <property type="molecule type" value="Genomic_DNA"/>
</dbReference>
<dbReference type="Pfam" id="PF06911">
    <property type="entry name" value="Senescence"/>
    <property type="match status" value="1"/>
</dbReference>
<protein>
    <recommendedName>
        <fullName evidence="2">Senescence domain-containing protein</fullName>
    </recommendedName>
</protein>
<proteinExistence type="predicted"/>